<proteinExistence type="inferred from homology"/>
<keyword evidence="5" id="KW-0686">Riboflavin biosynthesis</keyword>
<dbReference type="GO" id="GO:0008703">
    <property type="term" value="F:5-amino-6-(5-phosphoribosylamino)uracil reductase activity"/>
    <property type="evidence" value="ECO:0007669"/>
    <property type="project" value="InterPro"/>
</dbReference>
<comment type="function">
    <text evidence="1">Catalyzes an early step in riboflavin biosynthesis, the NADPH-dependent reduction of the ribose side chain of 2,5-diamino-6-ribosylamino-4(3H)-pyrimidinone 5'-phosphate, yielding 2,5-diamino-6-ribitylamino-4(3H)-pyrimidinone 5'-phosphate.</text>
</comment>
<reference evidence="11 12" key="1">
    <citation type="submission" date="2016-11" db="EMBL/GenBank/DDBJ databases">
        <title>Draft Genome Assembly of Colletotrichum chlorophyti a pathogen of herbaceous plants.</title>
        <authorList>
            <person name="Gan P."/>
            <person name="Narusaka M."/>
            <person name="Tsushima A."/>
            <person name="Narusaka Y."/>
            <person name="Takano Y."/>
            <person name="Shirasu K."/>
        </authorList>
    </citation>
    <scope>NUCLEOTIDE SEQUENCE [LARGE SCALE GENOMIC DNA]</scope>
    <source>
        <strain evidence="11 12">NTL11</strain>
    </source>
</reference>
<dbReference type="EMBL" id="MPGH01000204">
    <property type="protein sequence ID" value="OLN83450.1"/>
    <property type="molecule type" value="Genomic_DNA"/>
</dbReference>
<evidence type="ECO:0000256" key="7">
    <source>
        <dbReference type="ARBA" id="ARBA00031630"/>
    </source>
</evidence>
<dbReference type="PANTHER" id="PTHR38011">
    <property type="entry name" value="DIHYDROFOLATE REDUCTASE FAMILY PROTEIN (AFU_ORTHOLOGUE AFUA_8G06820)"/>
    <property type="match status" value="1"/>
</dbReference>
<dbReference type="AlphaFoldDB" id="A0A1Q8RGH4"/>
<dbReference type="STRING" id="708187.A0A1Q8RGH4"/>
<comment type="similarity">
    <text evidence="2">Belongs to the HTP reductase family.</text>
</comment>
<feature type="domain" description="Bacterial bifunctional deaminase-reductase C-terminal" evidence="10">
    <location>
        <begin position="8"/>
        <end position="170"/>
    </location>
</feature>
<dbReference type="Gene3D" id="3.40.430.10">
    <property type="entry name" value="Dihydrofolate Reductase, subunit A"/>
    <property type="match status" value="1"/>
</dbReference>
<accession>A0A1Q8RGH4</accession>
<dbReference type="InterPro" id="IPR002734">
    <property type="entry name" value="RibDG_C"/>
</dbReference>
<evidence type="ECO:0000256" key="3">
    <source>
        <dbReference type="ARBA" id="ARBA00012851"/>
    </source>
</evidence>
<evidence type="ECO:0000256" key="5">
    <source>
        <dbReference type="ARBA" id="ARBA00022619"/>
    </source>
</evidence>
<protein>
    <recommendedName>
        <fullName evidence="4">2,5-diamino-6-ribosylamino-4(3H)-pyrimidinone 5'-phosphate reductase</fullName>
        <ecNumber evidence="3">1.1.1.302</ecNumber>
    </recommendedName>
    <alternativeName>
        <fullName evidence="7">2,5-diamino-6-(5-phospho-D-ribosylamino)pyrimidin-4(3H)-one reductase</fullName>
    </alternativeName>
    <alternativeName>
        <fullName evidence="6">2,5-diamino-6-ribitylamino-4(3H)-pyrimidinone 5'-phosphate synthase</fullName>
    </alternativeName>
</protein>
<dbReference type="EC" id="1.1.1.302" evidence="3"/>
<dbReference type="Proteomes" id="UP000186583">
    <property type="component" value="Unassembled WGS sequence"/>
</dbReference>
<evidence type="ECO:0000259" key="10">
    <source>
        <dbReference type="Pfam" id="PF01872"/>
    </source>
</evidence>
<dbReference type="GO" id="GO:0009231">
    <property type="term" value="P:riboflavin biosynthetic process"/>
    <property type="evidence" value="ECO:0007669"/>
    <property type="project" value="UniProtKB-KW"/>
</dbReference>
<dbReference type="InterPro" id="IPR050765">
    <property type="entry name" value="Riboflavin_Biosynth_HTPR"/>
</dbReference>
<comment type="catalytic activity">
    <reaction evidence="9">
        <text>2,5-diamino-6-(1-D-ribitylamino)pyrimidin-4(3H)-one 5'-phosphate + NADP(+) = 2,5-diamino-6-(1-D-ribosylamino)pyrimidin-4(3H)-one 5'-phosphate + NADPH + H(+)</text>
        <dbReference type="Rhea" id="RHEA:27278"/>
        <dbReference type="ChEBI" id="CHEBI:15378"/>
        <dbReference type="ChEBI" id="CHEBI:57783"/>
        <dbReference type="ChEBI" id="CHEBI:58349"/>
        <dbReference type="ChEBI" id="CHEBI:58890"/>
        <dbReference type="ChEBI" id="CHEBI:59545"/>
        <dbReference type="EC" id="1.1.1.302"/>
    </reaction>
</comment>
<evidence type="ECO:0000256" key="1">
    <source>
        <dbReference type="ARBA" id="ARBA00003555"/>
    </source>
</evidence>
<keyword evidence="12" id="KW-1185">Reference proteome</keyword>
<name>A0A1Q8RGH4_9PEZI</name>
<comment type="caution">
    <text evidence="11">The sequence shown here is derived from an EMBL/GenBank/DDBJ whole genome shotgun (WGS) entry which is preliminary data.</text>
</comment>
<dbReference type="Pfam" id="PF01872">
    <property type="entry name" value="RibD_C"/>
    <property type="match status" value="1"/>
</dbReference>
<evidence type="ECO:0000256" key="6">
    <source>
        <dbReference type="ARBA" id="ARBA00030073"/>
    </source>
</evidence>
<evidence type="ECO:0000313" key="12">
    <source>
        <dbReference type="Proteomes" id="UP000186583"/>
    </source>
</evidence>
<evidence type="ECO:0000256" key="8">
    <source>
        <dbReference type="ARBA" id="ARBA00047550"/>
    </source>
</evidence>
<evidence type="ECO:0000313" key="11">
    <source>
        <dbReference type="EMBL" id="OLN83450.1"/>
    </source>
</evidence>
<evidence type="ECO:0000256" key="4">
    <source>
        <dbReference type="ARBA" id="ARBA00015035"/>
    </source>
</evidence>
<comment type="catalytic activity">
    <reaction evidence="8">
        <text>2,5-diamino-6-(1-D-ribitylamino)pyrimidin-4(3H)-one 5'-phosphate + NAD(+) = 2,5-diamino-6-(1-D-ribosylamino)pyrimidin-4(3H)-one 5'-phosphate + NADH + H(+)</text>
        <dbReference type="Rhea" id="RHEA:27274"/>
        <dbReference type="ChEBI" id="CHEBI:15378"/>
        <dbReference type="ChEBI" id="CHEBI:57540"/>
        <dbReference type="ChEBI" id="CHEBI:57945"/>
        <dbReference type="ChEBI" id="CHEBI:58890"/>
        <dbReference type="ChEBI" id="CHEBI:59545"/>
        <dbReference type="EC" id="1.1.1.302"/>
    </reaction>
</comment>
<dbReference type="OrthoDB" id="3192019at2759"/>
<evidence type="ECO:0000256" key="9">
    <source>
        <dbReference type="ARBA" id="ARBA00049020"/>
    </source>
</evidence>
<gene>
    <name evidence="11" type="ORF">CCHL11_03051</name>
</gene>
<evidence type="ECO:0000256" key="2">
    <source>
        <dbReference type="ARBA" id="ARBA00009723"/>
    </source>
</evidence>
<organism evidence="11 12">
    <name type="scientific">Colletotrichum chlorophyti</name>
    <dbReference type="NCBI Taxonomy" id="708187"/>
    <lineage>
        <taxon>Eukaryota</taxon>
        <taxon>Fungi</taxon>
        <taxon>Dikarya</taxon>
        <taxon>Ascomycota</taxon>
        <taxon>Pezizomycotina</taxon>
        <taxon>Sordariomycetes</taxon>
        <taxon>Hypocreomycetidae</taxon>
        <taxon>Glomerellales</taxon>
        <taxon>Glomerellaceae</taxon>
        <taxon>Colletotrichum</taxon>
    </lineage>
</organism>
<dbReference type="PANTHER" id="PTHR38011:SF11">
    <property type="entry name" value="2,5-DIAMINO-6-RIBOSYLAMINO-4(3H)-PYRIMIDINONE 5'-PHOSPHATE REDUCTASE"/>
    <property type="match status" value="1"/>
</dbReference>
<sequence>MQEPTRRLRYNVAVSLDGYIAPLNESTDWIIHDENIDFKTLYSQFDTFVMGRKTYECMFSMGVQNPLRNREKESLIVFSRTLESKDHPAVTIVSDDFTGYVAELKHGRGRDIWLMGGGQLVGPCLDAGVLDSVETAIMPVILGKGIRMVQGLTHTPTRGFKLDLVDCKKMETSGIVMCKYNLRRQMAASLGEAFSAS</sequence>
<dbReference type="InterPro" id="IPR024072">
    <property type="entry name" value="DHFR-like_dom_sf"/>
</dbReference>
<dbReference type="SUPFAM" id="SSF53597">
    <property type="entry name" value="Dihydrofolate reductase-like"/>
    <property type="match status" value="1"/>
</dbReference>